<accession>A0A913XXC9</accession>
<dbReference type="AlphaFoldDB" id="A0A913XXC9"/>
<organism evidence="2 3">
    <name type="scientific">Exaiptasia diaphana</name>
    <name type="common">Tropical sea anemone</name>
    <name type="synonym">Aiptasia pulchella</name>
    <dbReference type="NCBI Taxonomy" id="2652724"/>
    <lineage>
        <taxon>Eukaryota</taxon>
        <taxon>Metazoa</taxon>
        <taxon>Cnidaria</taxon>
        <taxon>Anthozoa</taxon>
        <taxon>Hexacorallia</taxon>
        <taxon>Actiniaria</taxon>
        <taxon>Aiptasiidae</taxon>
        <taxon>Exaiptasia</taxon>
    </lineage>
</organism>
<keyword evidence="3" id="KW-1185">Reference proteome</keyword>
<dbReference type="OMA" id="WETFTAS"/>
<name>A0A913XXC9_EXADI</name>
<dbReference type="GeneID" id="110249544"/>
<dbReference type="Proteomes" id="UP000887567">
    <property type="component" value="Unplaced"/>
</dbReference>
<dbReference type="RefSeq" id="XP_020911779.1">
    <property type="nucleotide sequence ID" value="XM_021056120.2"/>
</dbReference>
<dbReference type="OrthoDB" id="5950110at2759"/>
<evidence type="ECO:0000256" key="1">
    <source>
        <dbReference type="SAM" id="MobiDB-lite"/>
    </source>
</evidence>
<evidence type="ECO:0000313" key="3">
    <source>
        <dbReference type="Proteomes" id="UP000887567"/>
    </source>
</evidence>
<proteinExistence type="predicted"/>
<evidence type="ECO:0000313" key="2">
    <source>
        <dbReference type="EnsemblMetazoa" id="XP_020911779.1"/>
    </source>
</evidence>
<dbReference type="KEGG" id="epa:110249544"/>
<protein>
    <submittedName>
        <fullName evidence="2">Uncharacterized protein</fullName>
    </submittedName>
</protein>
<reference evidence="2" key="1">
    <citation type="submission" date="2022-11" db="UniProtKB">
        <authorList>
            <consortium name="EnsemblMetazoa"/>
        </authorList>
    </citation>
    <scope>IDENTIFICATION</scope>
</reference>
<feature type="region of interest" description="Disordered" evidence="1">
    <location>
        <begin position="23"/>
        <end position="44"/>
    </location>
</feature>
<sequence>MKIDPKQSLMEITSASLQQELCSSQFQASPPPRPNQRARGSEGTPKCWYCKGEEDETIDHFFLSCAKFNEIRASLLIQLKEQLEALGDQGMHAWLSFERGSVVLQSQIILGVLSFGGVVDDVIDKFRNQYVAKAWNERIVI</sequence>
<dbReference type="EnsemblMetazoa" id="XM_021056120.2">
    <property type="protein sequence ID" value="XP_020911779.1"/>
    <property type="gene ID" value="LOC110249544"/>
</dbReference>